<dbReference type="PANTHER" id="PTHR10131">
    <property type="entry name" value="TNF RECEPTOR ASSOCIATED FACTOR"/>
    <property type="match status" value="1"/>
</dbReference>
<dbReference type="SMART" id="SM00184">
    <property type="entry name" value="RING"/>
    <property type="match status" value="1"/>
</dbReference>
<feature type="zinc finger region" description="TRAF-type" evidence="4">
    <location>
        <begin position="168"/>
        <end position="213"/>
    </location>
</feature>
<dbReference type="PROSITE" id="PS50145">
    <property type="entry name" value="ZF_TRAF"/>
    <property type="match status" value="1"/>
</dbReference>
<dbReference type="InterPro" id="IPR001293">
    <property type="entry name" value="Znf_TRAF"/>
</dbReference>
<organism evidence="7 8">
    <name type="scientific">Branchiostoma floridae</name>
    <name type="common">Florida lancelet</name>
    <name type="synonym">Amphioxus</name>
    <dbReference type="NCBI Taxonomy" id="7739"/>
    <lineage>
        <taxon>Eukaryota</taxon>
        <taxon>Metazoa</taxon>
        <taxon>Chordata</taxon>
        <taxon>Cephalochordata</taxon>
        <taxon>Leptocardii</taxon>
        <taxon>Amphioxiformes</taxon>
        <taxon>Branchiostomatidae</taxon>
        <taxon>Branchiostoma</taxon>
    </lineage>
</organism>
<dbReference type="SUPFAM" id="SSF49599">
    <property type="entry name" value="TRAF domain-like"/>
    <property type="match status" value="2"/>
</dbReference>
<evidence type="ECO:0000313" key="7">
    <source>
        <dbReference type="Proteomes" id="UP000001554"/>
    </source>
</evidence>
<dbReference type="Gene3D" id="3.30.40.10">
    <property type="entry name" value="Zinc/RING finger domain, C3HC4 (zinc finger)"/>
    <property type="match status" value="3"/>
</dbReference>
<evidence type="ECO:0000259" key="6">
    <source>
        <dbReference type="PROSITE" id="PS50145"/>
    </source>
</evidence>
<dbReference type="KEGG" id="bfo:118424171"/>
<protein>
    <submittedName>
        <fullName evidence="8">TNF receptor-associated factor 3-like</fullName>
    </submittedName>
</protein>
<sequence length="392" mass="43539">MPFGRQWTDNRDLRREIRTTGTGITNDELTGDLEDELACSVCYTILLTAMTMACAHRICESCADSLQTQSCPECRAAFGSLGVDEETRQRVGEVPAKCGQCGSFQGSVKDVLKHKEKECLSQTVYCRWRGCGDTMARGLLGPHEDVCDNKKVTCHCGYKTILVELDRHLATECATLPIRCPLDCGTNVERAKVAVHITQECQRKVTCCSVPGCGFVGRVPDLAEHKEGSASRHVKLLELYNTRLKICLAEGKIKRSDAALVYGRVKAIIFTVPQLKRKITEGRTTFTSPSCKNIHDGEWKVSLQKEGYRWYLCLCLVSRASPLHLKVMFLLQSPGPDCGEDHAITLDGTVEAKENWRYGAPVPFGQLEEYSAHDDRLTVKVLLQEVSASVDM</sequence>
<dbReference type="InterPro" id="IPR013083">
    <property type="entry name" value="Znf_RING/FYVE/PHD"/>
</dbReference>
<dbReference type="GO" id="GO:0008270">
    <property type="term" value="F:zinc ion binding"/>
    <property type="evidence" value="ECO:0007669"/>
    <property type="project" value="UniProtKB-KW"/>
</dbReference>
<dbReference type="RefSeq" id="XP_035688600.1">
    <property type="nucleotide sequence ID" value="XM_035832707.1"/>
</dbReference>
<dbReference type="OrthoDB" id="1921166at2759"/>
<accession>A0A9J7LWL7</accession>
<reference evidence="8" key="2">
    <citation type="submission" date="2025-08" db="UniProtKB">
        <authorList>
            <consortium name="RefSeq"/>
        </authorList>
    </citation>
    <scope>IDENTIFICATION</scope>
    <source>
        <strain evidence="8">S238N-H82</strain>
        <tissue evidence="8">Testes</tissue>
    </source>
</reference>
<keyword evidence="3 4" id="KW-0862">Zinc</keyword>
<feature type="domain" description="TRAF-type" evidence="6">
    <location>
        <begin position="168"/>
        <end position="213"/>
    </location>
</feature>
<evidence type="ECO:0000313" key="8">
    <source>
        <dbReference type="RefSeq" id="XP_035688600.1"/>
    </source>
</evidence>
<keyword evidence="2 4" id="KW-0863">Zinc-finger</keyword>
<dbReference type="Pfam" id="PF13920">
    <property type="entry name" value="zf-C3HC4_3"/>
    <property type="match status" value="1"/>
</dbReference>
<dbReference type="InterPro" id="IPR001841">
    <property type="entry name" value="Znf_RING"/>
</dbReference>
<evidence type="ECO:0000259" key="5">
    <source>
        <dbReference type="PROSITE" id="PS50089"/>
    </source>
</evidence>
<keyword evidence="1 4" id="KW-0479">Metal-binding</keyword>
<gene>
    <name evidence="8" type="primary">LOC118424171</name>
</gene>
<evidence type="ECO:0000256" key="1">
    <source>
        <dbReference type="ARBA" id="ARBA00022723"/>
    </source>
</evidence>
<dbReference type="PROSITE" id="PS00518">
    <property type="entry name" value="ZF_RING_1"/>
    <property type="match status" value="1"/>
</dbReference>
<dbReference type="SUPFAM" id="SSF57850">
    <property type="entry name" value="RING/U-box"/>
    <property type="match status" value="1"/>
</dbReference>
<dbReference type="PANTHER" id="PTHR10131:SF94">
    <property type="entry name" value="TNF RECEPTOR-ASSOCIATED FACTOR 4"/>
    <property type="match status" value="1"/>
</dbReference>
<dbReference type="AlphaFoldDB" id="A0A9J7LWL7"/>
<keyword evidence="7" id="KW-1185">Reference proteome</keyword>
<dbReference type="InterPro" id="IPR017907">
    <property type="entry name" value="Znf_RING_CS"/>
</dbReference>
<evidence type="ECO:0000256" key="4">
    <source>
        <dbReference type="PROSITE-ProRule" id="PRU00207"/>
    </source>
</evidence>
<feature type="domain" description="RING-type" evidence="5">
    <location>
        <begin position="39"/>
        <end position="75"/>
    </location>
</feature>
<dbReference type="GeneID" id="118424171"/>
<evidence type="ECO:0000256" key="2">
    <source>
        <dbReference type="ARBA" id="ARBA00022771"/>
    </source>
</evidence>
<dbReference type="Proteomes" id="UP000001554">
    <property type="component" value="Chromosome 10"/>
</dbReference>
<dbReference type="PROSITE" id="PS50089">
    <property type="entry name" value="ZF_RING_2"/>
    <property type="match status" value="1"/>
</dbReference>
<reference evidence="7" key="1">
    <citation type="journal article" date="2020" name="Nat. Ecol. Evol.">
        <title>Deeply conserved synteny resolves early events in vertebrate evolution.</title>
        <authorList>
            <person name="Simakov O."/>
            <person name="Marletaz F."/>
            <person name="Yue J.X."/>
            <person name="O'Connell B."/>
            <person name="Jenkins J."/>
            <person name="Brandt A."/>
            <person name="Calef R."/>
            <person name="Tung C.H."/>
            <person name="Huang T.K."/>
            <person name="Schmutz J."/>
            <person name="Satoh N."/>
            <person name="Yu J.K."/>
            <person name="Putnam N.H."/>
            <person name="Green R.E."/>
            <person name="Rokhsar D.S."/>
        </authorList>
    </citation>
    <scope>NUCLEOTIDE SEQUENCE [LARGE SCALE GENOMIC DNA]</scope>
    <source>
        <strain evidence="7">S238N-H82</strain>
    </source>
</reference>
<name>A0A9J7LWL7_BRAFL</name>
<dbReference type="OMA" id="YLDGWRT"/>
<evidence type="ECO:0000256" key="3">
    <source>
        <dbReference type="ARBA" id="ARBA00022833"/>
    </source>
</evidence>
<proteinExistence type="predicted"/>